<dbReference type="OrthoDB" id="9806903at2"/>
<dbReference type="InterPro" id="IPR027417">
    <property type="entry name" value="P-loop_NTPase"/>
</dbReference>
<dbReference type="InterPro" id="IPR049050">
    <property type="entry name" value="nSTAND3"/>
</dbReference>
<gene>
    <name evidence="2" type="ORF">TRM7557_01722</name>
</gene>
<evidence type="ECO:0000313" key="3">
    <source>
        <dbReference type="Proteomes" id="UP000052022"/>
    </source>
</evidence>
<dbReference type="Gene3D" id="3.40.1350.10">
    <property type="match status" value="1"/>
</dbReference>
<dbReference type="Gene3D" id="3.40.50.300">
    <property type="entry name" value="P-loop containing nucleotide triphosphate hydrolases"/>
    <property type="match status" value="1"/>
</dbReference>
<feature type="domain" description="AAA+ ATPase" evidence="1">
    <location>
        <begin position="186"/>
        <end position="307"/>
    </location>
</feature>
<proteinExistence type="predicted"/>
<dbReference type="Proteomes" id="UP000052022">
    <property type="component" value="Unassembled WGS sequence"/>
</dbReference>
<dbReference type="InterPro" id="IPR007560">
    <property type="entry name" value="Restrct_endonuc_IV_Mrr"/>
</dbReference>
<dbReference type="Pfam" id="PF04471">
    <property type="entry name" value="Mrr_cat"/>
    <property type="match status" value="1"/>
</dbReference>
<dbReference type="Pfam" id="PF20720">
    <property type="entry name" value="nSTAND3"/>
    <property type="match status" value="1"/>
</dbReference>
<reference evidence="2 3" key="1">
    <citation type="submission" date="2015-09" db="EMBL/GenBank/DDBJ databases">
        <authorList>
            <consortium name="Swine Surveillance"/>
        </authorList>
    </citation>
    <scope>NUCLEOTIDE SEQUENCE [LARGE SCALE GENOMIC DNA]</scope>
    <source>
        <strain evidence="2 3">CECT 7557</strain>
    </source>
</reference>
<dbReference type="SUPFAM" id="SSF52540">
    <property type="entry name" value="P-loop containing nucleoside triphosphate hydrolases"/>
    <property type="match status" value="1"/>
</dbReference>
<sequence>MKRLGNLSPPDFEDLCRDILQAETGQRFSAFGAGADGGIDGRHSKGPKSTILQCKHYLNSTFSQLKSALKKEVPKIDLLKPSRYIFLTSQSLTPARSDELADVLGDRLKHSEDIWSAEDIEAALKRHPDIEKAHLKLWMTSTAVLEKVLQSGLEAHTAATKAEILDELRVYVRNPSFDAAFETLERHRVLVVSGPPGVGKTTLAKMLTYHYLNDDWQFCAIRSLDDGFAKLDEEKRTIFFFDDFLGQIELDRQALVQRDGQLARFVKRVRASKNSRFILTTRAHIFEEARRLSDHMDEGRFQLSKFLLDVGQYTRAIKARILFNHLAASDLSGEHIEALLQGDWLKKIVDHRNYNPRRIAHAAAECPEGLEASAYPTFAFKTLENPAPIWAKAYRSLSIRCQNLLVALYFGNQYGQSIEVLRENYNAIHNKICEHYSQPSKPEDFEEALKSLESGFVAISDQQVRFVNPSVRDFLKEHLSDADFLGLLPTFCVRAEWAQNLWIHLKHRFQTDPDKLKTLALAFFQFANKLDQIPNFAKVKSKQYNYWFRELVDLSISERGSLLFDLFEQSDDRSFLDAAISVVNSEVLGIEASRDSRDLPELHWRVSNFVDDDVEGKAVLLTSVEVALVKAIEAGVPMDELVAVNDAINEYLDEAIDLGPIEDAINSAIDYEFDEISERISDLSSESELNEHLEMLEFIAQHTDRSAETAKMVILEKISENEVPDYDDYQPSSRGRSSHVDAEFSDNDLVSLFSTLSK</sequence>
<dbReference type="CDD" id="cd00009">
    <property type="entry name" value="AAA"/>
    <property type="match status" value="1"/>
</dbReference>
<dbReference type="GO" id="GO:0004519">
    <property type="term" value="F:endonuclease activity"/>
    <property type="evidence" value="ECO:0007669"/>
    <property type="project" value="InterPro"/>
</dbReference>
<dbReference type="SMART" id="SM00382">
    <property type="entry name" value="AAA"/>
    <property type="match status" value="1"/>
</dbReference>
<dbReference type="GO" id="GO:0003677">
    <property type="term" value="F:DNA binding"/>
    <property type="evidence" value="ECO:0007669"/>
    <property type="project" value="InterPro"/>
</dbReference>
<protein>
    <submittedName>
        <fullName evidence="2">Putative NTPase (NACHT family)</fullName>
    </submittedName>
</protein>
<dbReference type="InterPro" id="IPR003593">
    <property type="entry name" value="AAA+_ATPase"/>
</dbReference>
<dbReference type="GO" id="GO:0009307">
    <property type="term" value="P:DNA restriction-modification system"/>
    <property type="evidence" value="ECO:0007669"/>
    <property type="project" value="InterPro"/>
</dbReference>
<organism evidence="2 3">
    <name type="scientific">Tritonibacter multivorans</name>
    <dbReference type="NCBI Taxonomy" id="928856"/>
    <lineage>
        <taxon>Bacteria</taxon>
        <taxon>Pseudomonadati</taxon>
        <taxon>Pseudomonadota</taxon>
        <taxon>Alphaproteobacteria</taxon>
        <taxon>Rhodobacterales</taxon>
        <taxon>Paracoccaceae</taxon>
        <taxon>Tritonibacter</taxon>
    </lineage>
</organism>
<name>A0A0N7LZM6_9RHOB</name>
<dbReference type="EMBL" id="CYSD01000024">
    <property type="protein sequence ID" value="CUH78089.1"/>
    <property type="molecule type" value="Genomic_DNA"/>
</dbReference>
<evidence type="ECO:0000259" key="1">
    <source>
        <dbReference type="SMART" id="SM00382"/>
    </source>
</evidence>
<accession>A0A0N7LZM6</accession>
<evidence type="ECO:0000313" key="2">
    <source>
        <dbReference type="EMBL" id="CUH78089.1"/>
    </source>
</evidence>
<dbReference type="STRING" id="928856.SAMN04488049_1063"/>
<dbReference type="AlphaFoldDB" id="A0A0N7LZM6"/>
<keyword evidence="3" id="KW-1185">Reference proteome</keyword>
<dbReference type="RefSeq" id="WP_074941960.1">
    <property type="nucleotide sequence ID" value="NZ_CYSD01000024.1"/>
</dbReference>
<dbReference type="InterPro" id="IPR011856">
    <property type="entry name" value="tRNA_endonuc-like_dom_sf"/>
</dbReference>